<feature type="transmembrane region" description="Helical" evidence="1">
    <location>
        <begin position="127"/>
        <end position="148"/>
    </location>
</feature>
<feature type="domain" description="DUF4328" evidence="2">
    <location>
        <begin position="111"/>
        <end position="271"/>
    </location>
</feature>
<feature type="transmembrane region" description="Helical" evidence="1">
    <location>
        <begin position="209"/>
        <end position="228"/>
    </location>
</feature>
<feature type="domain" description="GYF" evidence="3">
    <location>
        <begin position="19"/>
        <end position="54"/>
    </location>
</feature>
<dbReference type="AlphaFoldDB" id="E8R5F9"/>
<reference key="1">
    <citation type="submission" date="2010-11" db="EMBL/GenBank/DDBJ databases">
        <title>The complete sequence of chromosome of Isophaera pallida ATCC 43644.</title>
        <authorList>
            <consortium name="US DOE Joint Genome Institute (JGI-PGF)"/>
            <person name="Lucas S."/>
            <person name="Copeland A."/>
            <person name="Lapidus A."/>
            <person name="Bruce D."/>
            <person name="Goodwin L."/>
            <person name="Pitluck S."/>
            <person name="Kyrpides N."/>
            <person name="Mavromatis K."/>
            <person name="Pagani I."/>
            <person name="Ivanova N."/>
            <person name="Saunders E."/>
            <person name="Brettin T."/>
            <person name="Detter J.C."/>
            <person name="Han C."/>
            <person name="Tapia R."/>
            <person name="Land M."/>
            <person name="Hauser L."/>
            <person name="Markowitz V."/>
            <person name="Cheng J.-F."/>
            <person name="Hugenholtz P."/>
            <person name="Woyke T."/>
            <person name="Wu D."/>
            <person name="Eisen J.A."/>
        </authorList>
    </citation>
    <scope>NUCLEOTIDE SEQUENCE</scope>
    <source>
        <strain>ATCC 43644</strain>
    </source>
</reference>
<organism evidence="4 5">
    <name type="scientific">Isosphaera pallida (strain ATCC 43644 / DSM 9630 / IS1B)</name>
    <dbReference type="NCBI Taxonomy" id="575540"/>
    <lineage>
        <taxon>Bacteria</taxon>
        <taxon>Pseudomonadati</taxon>
        <taxon>Planctomycetota</taxon>
        <taxon>Planctomycetia</taxon>
        <taxon>Isosphaerales</taxon>
        <taxon>Isosphaeraceae</taxon>
        <taxon>Isosphaera</taxon>
    </lineage>
</organism>
<dbReference type="InParanoid" id="E8R5F9"/>
<protein>
    <recommendedName>
        <fullName evidence="6">GYF domain-containing protein</fullName>
    </recommendedName>
</protein>
<evidence type="ECO:0000313" key="5">
    <source>
        <dbReference type="Proteomes" id="UP000008631"/>
    </source>
</evidence>
<dbReference type="KEGG" id="ipa:Isop_0103"/>
<dbReference type="Pfam" id="PF14237">
    <property type="entry name" value="GYF_2"/>
    <property type="match status" value="1"/>
</dbReference>
<evidence type="ECO:0000259" key="3">
    <source>
        <dbReference type="Pfam" id="PF14237"/>
    </source>
</evidence>
<dbReference type="STRING" id="575540.Isop_0103"/>
<feature type="transmembrane region" description="Helical" evidence="1">
    <location>
        <begin position="82"/>
        <end position="100"/>
    </location>
</feature>
<proteinExistence type="predicted"/>
<keyword evidence="5" id="KW-1185">Reference proteome</keyword>
<dbReference type="InterPro" id="IPR025565">
    <property type="entry name" value="DUF4328"/>
</dbReference>
<keyword evidence="1" id="KW-0812">Transmembrane</keyword>
<feature type="transmembrane region" description="Helical" evidence="1">
    <location>
        <begin position="249"/>
        <end position="272"/>
    </location>
</feature>
<sequence length="293" mass="32835">MSTALPLVHLADSAGHQTTYTRDQVADLIARGELEPDTLFWIPGMEDWRPIAEFAHHVPDVLKAQGRTRAGFTRDPAGLTRVVEWFLILQVVTGMVGLWTDWQHIQLLEDPNPDPQAWKDNQARQEFIMLAQFLASVVGGLLFLKWVARATLNSAGFLPQGAAPMRFSPTKAVVVWFIPFINLVRPYQVLADLFRIATHPTTDWNRQSAPFWLILWWLHRLACGVFAWRTTTILAAARTPDQLAEAMRLNLLAGVAGITVSLFGLVLVKALMNRQRALVEPSNPDELATSLDT</sequence>
<evidence type="ECO:0000313" key="4">
    <source>
        <dbReference type="EMBL" id="ADV60700.1"/>
    </source>
</evidence>
<dbReference type="OrthoDB" id="4174975at2"/>
<feature type="transmembrane region" description="Helical" evidence="1">
    <location>
        <begin position="169"/>
        <end position="189"/>
    </location>
</feature>
<dbReference type="InterPro" id="IPR025640">
    <property type="entry name" value="GYF_2"/>
</dbReference>
<dbReference type="EMBL" id="CP002353">
    <property type="protein sequence ID" value="ADV60700.1"/>
    <property type="molecule type" value="Genomic_DNA"/>
</dbReference>
<reference evidence="4 5" key="2">
    <citation type="journal article" date="2011" name="Stand. Genomic Sci.">
        <title>Complete genome sequence of Isosphaera pallida type strain (IS1B).</title>
        <authorList>
            <consortium name="US DOE Joint Genome Institute (JGI-PGF)"/>
            <person name="Goker M."/>
            <person name="Cleland D."/>
            <person name="Saunders E."/>
            <person name="Lapidus A."/>
            <person name="Nolan M."/>
            <person name="Lucas S."/>
            <person name="Hammon N."/>
            <person name="Deshpande S."/>
            <person name="Cheng J.F."/>
            <person name="Tapia R."/>
            <person name="Han C."/>
            <person name="Goodwin L."/>
            <person name="Pitluck S."/>
            <person name="Liolios K."/>
            <person name="Pagani I."/>
            <person name="Ivanova N."/>
            <person name="Mavromatis K."/>
            <person name="Pati A."/>
            <person name="Chen A."/>
            <person name="Palaniappan K."/>
            <person name="Land M."/>
            <person name="Hauser L."/>
            <person name="Chang Y.J."/>
            <person name="Jeffries C.D."/>
            <person name="Detter J.C."/>
            <person name="Beck B."/>
            <person name="Woyke T."/>
            <person name="Bristow J."/>
            <person name="Eisen J.A."/>
            <person name="Markowitz V."/>
            <person name="Hugenholtz P."/>
            <person name="Kyrpides N.C."/>
            <person name="Klenk H.P."/>
        </authorList>
    </citation>
    <scope>NUCLEOTIDE SEQUENCE [LARGE SCALE GENOMIC DNA]</scope>
    <source>
        <strain evidence="5">ATCC 43644 / DSM 9630 / IS1B</strain>
    </source>
</reference>
<evidence type="ECO:0008006" key="6">
    <source>
        <dbReference type="Google" id="ProtNLM"/>
    </source>
</evidence>
<evidence type="ECO:0000259" key="2">
    <source>
        <dbReference type="Pfam" id="PF14219"/>
    </source>
</evidence>
<dbReference type="Pfam" id="PF14219">
    <property type="entry name" value="DUF4328"/>
    <property type="match status" value="1"/>
</dbReference>
<gene>
    <name evidence="4" type="ordered locus">Isop_0103</name>
</gene>
<dbReference type="HOGENOM" id="CLU_949222_0_0_0"/>
<keyword evidence="1" id="KW-0472">Membrane</keyword>
<evidence type="ECO:0000256" key="1">
    <source>
        <dbReference type="SAM" id="Phobius"/>
    </source>
</evidence>
<keyword evidence="1" id="KW-1133">Transmembrane helix</keyword>
<name>E8R5F9_ISOPI</name>
<dbReference type="Proteomes" id="UP000008631">
    <property type="component" value="Chromosome"/>
</dbReference>
<accession>E8R5F9</accession>
<dbReference type="RefSeq" id="WP_013562989.1">
    <property type="nucleotide sequence ID" value="NC_014962.1"/>
</dbReference>